<sequence>MLFNPPLRVYHRSNHLDKCILATFQGAQVFRNSGQRIFDAGVPCIWYTAIQFTFMFLYMAKSLPPSHWAIGPAKDGVLFFYSHLERNADRWAILRDAFFTLKPLMSGIHSKPDNATI</sequence>
<reference evidence="1" key="1">
    <citation type="submission" date="2022-04" db="EMBL/GenBank/DDBJ databases">
        <title>Genome of the entomopathogenic fungus Entomophthora muscae.</title>
        <authorList>
            <person name="Elya C."/>
            <person name="Lovett B.R."/>
            <person name="Lee E."/>
            <person name="Macias A.M."/>
            <person name="Hajek A.E."/>
            <person name="De Bivort B.L."/>
            <person name="Kasson M.T."/>
            <person name="De Fine Licht H.H."/>
            <person name="Stajich J.E."/>
        </authorList>
    </citation>
    <scope>NUCLEOTIDE SEQUENCE</scope>
    <source>
        <strain evidence="1">Berkeley</strain>
    </source>
</reference>
<proteinExistence type="predicted"/>
<organism evidence="1 2">
    <name type="scientific">Entomophthora muscae</name>
    <dbReference type="NCBI Taxonomy" id="34485"/>
    <lineage>
        <taxon>Eukaryota</taxon>
        <taxon>Fungi</taxon>
        <taxon>Fungi incertae sedis</taxon>
        <taxon>Zoopagomycota</taxon>
        <taxon>Entomophthoromycotina</taxon>
        <taxon>Entomophthoromycetes</taxon>
        <taxon>Entomophthorales</taxon>
        <taxon>Entomophthoraceae</taxon>
        <taxon>Entomophthora</taxon>
    </lineage>
</organism>
<evidence type="ECO:0000313" key="1">
    <source>
        <dbReference type="EMBL" id="KAJ9072558.1"/>
    </source>
</evidence>
<comment type="caution">
    <text evidence="1">The sequence shown here is derived from an EMBL/GenBank/DDBJ whole genome shotgun (WGS) entry which is preliminary data.</text>
</comment>
<keyword evidence="2" id="KW-1185">Reference proteome</keyword>
<name>A0ACC2TDD3_9FUNG</name>
<protein>
    <submittedName>
        <fullName evidence="1">Uncharacterized protein</fullName>
    </submittedName>
</protein>
<dbReference type="Proteomes" id="UP001165960">
    <property type="component" value="Unassembled WGS sequence"/>
</dbReference>
<dbReference type="EMBL" id="QTSX02002993">
    <property type="protein sequence ID" value="KAJ9072558.1"/>
    <property type="molecule type" value="Genomic_DNA"/>
</dbReference>
<accession>A0ACC2TDD3</accession>
<evidence type="ECO:0000313" key="2">
    <source>
        <dbReference type="Proteomes" id="UP001165960"/>
    </source>
</evidence>
<gene>
    <name evidence="1" type="ORF">DSO57_1026320</name>
</gene>